<dbReference type="Proteomes" id="UP001079535">
    <property type="component" value="Unassembled WGS sequence"/>
</dbReference>
<dbReference type="RefSeq" id="WP_268803379.1">
    <property type="nucleotide sequence ID" value="NZ_JAPRAY010000003.1"/>
</dbReference>
<evidence type="ECO:0000313" key="2">
    <source>
        <dbReference type="Proteomes" id="UP001079535"/>
    </source>
</evidence>
<gene>
    <name evidence="1" type="ORF">OZZ17_03395</name>
</gene>
<dbReference type="EMBL" id="JAPRAY010000003">
    <property type="protein sequence ID" value="MCZ0666581.1"/>
    <property type="molecule type" value="Genomic_DNA"/>
</dbReference>
<evidence type="ECO:0000313" key="1">
    <source>
        <dbReference type="EMBL" id="MCZ0666581.1"/>
    </source>
</evidence>
<comment type="caution">
    <text evidence="1">The sequence shown here is derived from an EMBL/GenBank/DDBJ whole genome shotgun (WGS) entry which is preliminary data.</text>
</comment>
<proteinExistence type="predicted"/>
<organism evidence="1 2">
    <name type="scientific">Mediterraneibacter gnavus</name>
    <name type="common">Ruminococcus gnavus</name>
    <dbReference type="NCBI Taxonomy" id="33038"/>
    <lineage>
        <taxon>Bacteria</taxon>
        <taxon>Bacillati</taxon>
        <taxon>Bacillota</taxon>
        <taxon>Clostridia</taxon>
        <taxon>Lachnospirales</taxon>
        <taxon>Lachnospiraceae</taxon>
        <taxon>Mediterraneibacter</taxon>
    </lineage>
</organism>
<sequence length="102" mass="12278">MLKYREFLDLTDEEIEFIIKEIFPYTRCVNNIERDKESNQISCDIYIMEEYPEFGDTLDLSLNGIDTHDFVLTSKELLKWKQFLLAKGCDYRLKDNPYMEEC</sequence>
<reference evidence="1" key="1">
    <citation type="submission" date="2022-11" db="EMBL/GenBank/DDBJ databases">
        <title>Temperate bacteriophages infecting mucin-degrading bacterium Ruminococcus gnavus from the human gut.</title>
        <authorList>
            <person name="Buttimer C."/>
        </authorList>
    </citation>
    <scope>NUCLEOTIDE SEQUENCE</scope>
    <source>
        <strain evidence="1">CCUG 49994</strain>
    </source>
</reference>
<name>A0A9Q4EX33_MEDGN</name>
<accession>A0A9Q4EX33</accession>
<protein>
    <submittedName>
        <fullName evidence="1">Uncharacterized protein</fullName>
    </submittedName>
</protein>
<dbReference type="AlphaFoldDB" id="A0A9Q4EX33"/>